<sequence length="74" mass="8123">MVRPSAPTALAPAHLYIARAHLVLSLPMAPLLWLRTWRNRAEGASPARGERNRASGHHQVGIEGIIIQRTILPS</sequence>
<protein>
    <submittedName>
        <fullName evidence="2">Uncharacterized protein</fullName>
    </submittedName>
</protein>
<reference evidence="2 3" key="1">
    <citation type="journal article" date="2009" name="Nature">
        <title>The Sorghum bicolor genome and the diversification of grasses.</title>
        <authorList>
            <person name="Paterson A.H."/>
            <person name="Bowers J.E."/>
            <person name="Bruggmann R."/>
            <person name="Dubchak I."/>
            <person name="Grimwood J."/>
            <person name="Gundlach H."/>
            <person name="Haberer G."/>
            <person name="Hellsten U."/>
            <person name="Mitros T."/>
            <person name="Poliakov A."/>
            <person name="Schmutz J."/>
            <person name="Spannagl M."/>
            <person name="Tang H."/>
            <person name="Wang X."/>
            <person name="Wicker T."/>
            <person name="Bharti A.K."/>
            <person name="Chapman J."/>
            <person name="Feltus F.A."/>
            <person name="Gowik U."/>
            <person name="Grigoriev I.V."/>
            <person name="Lyons E."/>
            <person name="Maher C.A."/>
            <person name="Martis M."/>
            <person name="Narechania A."/>
            <person name="Otillar R.P."/>
            <person name="Penning B.W."/>
            <person name="Salamov A.A."/>
            <person name="Wang Y."/>
            <person name="Zhang L."/>
            <person name="Carpita N.C."/>
            <person name="Freeling M."/>
            <person name="Gingle A.R."/>
            <person name="Hash C.T."/>
            <person name="Keller B."/>
            <person name="Klein P."/>
            <person name="Kresovich S."/>
            <person name="McCann M.C."/>
            <person name="Ming R."/>
            <person name="Peterson D.G."/>
            <person name="Mehboob-ur-Rahman"/>
            <person name="Ware D."/>
            <person name="Westhoff P."/>
            <person name="Mayer K.F."/>
            <person name="Messing J."/>
            <person name="Rokhsar D.S."/>
        </authorList>
    </citation>
    <scope>NUCLEOTIDE SEQUENCE [LARGE SCALE GENOMIC DNA]</scope>
    <source>
        <strain evidence="3">cv. BTx623</strain>
    </source>
</reference>
<keyword evidence="1" id="KW-0812">Transmembrane</keyword>
<gene>
    <name evidence="2" type="ORF">SORBI_3002G231400</name>
</gene>
<keyword evidence="1" id="KW-0472">Membrane</keyword>
<proteinExistence type="predicted"/>
<accession>A0A1B6QD08</accession>
<evidence type="ECO:0000313" key="2">
    <source>
        <dbReference type="EMBL" id="KXG35807.1"/>
    </source>
</evidence>
<dbReference type="Proteomes" id="UP000000768">
    <property type="component" value="Chromosome 2"/>
</dbReference>
<keyword evidence="1" id="KW-1133">Transmembrane helix</keyword>
<evidence type="ECO:0000313" key="3">
    <source>
        <dbReference type="Proteomes" id="UP000000768"/>
    </source>
</evidence>
<feature type="transmembrane region" description="Helical" evidence="1">
    <location>
        <begin position="13"/>
        <end position="34"/>
    </location>
</feature>
<reference evidence="3" key="2">
    <citation type="journal article" date="2018" name="Plant J.">
        <title>The Sorghum bicolor reference genome: improved assembly, gene annotations, a transcriptome atlas, and signatures of genome organization.</title>
        <authorList>
            <person name="McCormick R.F."/>
            <person name="Truong S.K."/>
            <person name="Sreedasyam A."/>
            <person name="Jenkins J."/>
            <person name="Shu S."/>
            <person name="Sims D."/>
            <person name="Kennedy M."/>
            <person name="Amirebrahimi M."/>
            <person name="Weers B.D."/>
            <person name="McKinley B."/>
            <person name="Mattison A."/>
            <person name="Morishige D.T."/>
            <person name="Grimwood J."/>
            <person name="Schmutz J."/>
            <person name="Mullet J.E."/>
        </authorList>
    </citation>
    <scope>NUCLEOTIDE SEQUENCE [LARGE SCALE GENOMIC DNA]</scope>
    <source>
        <strain evidence="3">cv. BTx623</strain>
    </source>
</reference>
<organism evidence="2 3">
    <name type="scientific">Sorghum bicolor</name>
    <name type="common">Sorghum</name>
    <name type="synonym">Sorghum vulgare</name>
    <dbReference type="NCBI Taxonomy" id="4558"/>
    <lineage>
        <taxon>Eukaryota</taxon>
        <taxon>Viridiplantae</taxon>
        <taxon>Streptophyta</taxon>
        <taxon>Embryophyta</taxon>
        <taxon>Tracheophyta</taxon>
        <taxon>Spermatophyta</taxon>
        <taxon>Magnoliopsida</taxon>
        <taxon>Liliopsida</taxon>
        <taxon>Poales</taxon>
        <taxon>Poaceae</taxon>
        <taxon>PACMAD clade</taxon>
        <taxon>Panicoideae</taxon>
        <taxon>Andropogonodae</taxon>
        <taxon>Andropogoneae</taxon>
        <taxon>Sorghinae</taxon>
        <taxon>Sorghum</taxon>
    </lineage>
</organism>
<dbReference type="Gramene" id="KXG35807">
    <property type="protein sequence ID" value="KXG35807"/>
    <property type="gene ID" value="SORBI_3002G231400"/>
</dbReference>
<evidence type="ECO:0000256" key="1">
    <source>
        <dbReference type="SAM" id="Phobius"/>
    </source>
</evidence>
<dbReference type="EMBL" id="CM000761">
    <property type="protein sequence ID" value="KXG35807.1"/>
    <property type="molecule type" value="Genomic_DNA"/>
</dbReference>
<dbReference type="InParanoid" id="A0A1B6QD08"/>
<keyword evidence="3" id="KW-1185">Reference proteome</keyword>
<dbReference type="AlphaFoldDB" id="A0A1B6QD08"/>
<name>A0A1B6QD08_SORBI</name>